<name>A0A5B9WCH5_9BACT</name>
<dbReference type="OrthoDB" id="8902172at2"/>
<organism evidence="1 2">
    <name type="scientific">Aquisphaera giovannonii</name>
    <dbReference type="NCBI Taxonomy" id="406548"/>
    <lineage>
        <taxon>Bacteria</taxon>
        <taxon>Pseudomonadati</taxon>
        <taxon>Planctomycetota</taxon>
        <taxon>Planctomycetia</taxon>
        <taxon>Isosphaerales</taxon>
        <taxon>Isosphaeraceae</taxon>
        <taxon>Aquisphaera</taxon>
    </lineage>
</organism>
<proteinExistence type="predicted"/>
<dbReference type="EMBL" id="CP042997">
    <property type="protein sequence ID" value="QEH38378.1"/>
    <property type="molecule type" value="Genomic_DNA"/>
</dbReference>
<evidence type="ECO:0000313" key="1">
    <source>
        <dbReference type="EMBL" id="QEH38378.1"/>
    </source>
</evidence>
<accession>A0A5B9WCH5</accession>
<keyword evidence="2" id="KW-1185">Reference proteome</keyword>
<dbReference type="AlphaFoldDB" id="A0A5B9WCH5"/>
<reference evidence="1 2" key="1">
    <citation type="submission" date="2019-08" db="EMBL/GenBank/DDBJ databases">
        <title>Deep-cultivation of Planctomycetes and their phenomic and genomic characterization uncovers novel biology.</title>
        <authorList>
            <person name="Wiegand S."/>
            <person name="Jogler M."/>
            <person name="Boedeker C."/>
            <person name="Pinto D."/>
            <person name="Vollmers J."/>
            <person name="Rivas-Marin E."/>
            <person name="Kohn T."/>
            <person name="Peeters S.H."/>
            <person name="Heuer A."/>
            <person name="Rast P."/>
            <person name="Oberbeckmann S."/>
            <person name="Bunk B."/>
            <person name="Jeske O."/>
            <person name="Meyerdierks A."/>
            <person name="Storesund J.E."/>
            <person name="Kallscheuer N."/>
            <person name="Luecker S."/>
            <person name="Lage O.M."/>
            <person name="Pohl T."/>
            <person name="Merkel B.J."/>
            <person name="Hornburger P."/>
            <person name="Mueller R.-W."/>
            <person name="Bruemmer F."/>
            <person name="Labrenz M."/>
            <person name="Spormann A.M."/>
            <person name="Op den Camp H."/>
            <person name="Overmann J."/>
            <person name="Amann R."/>
            <person name="Jetten M.S.M."/>
            <person name="Mascher T."/>
            <person name="Medema M.H."/>
            <person name="Devos D.P."/>
            <person name="Kaster A.-K."/>
            <person name="Ovreas L."/>
            <person name="Rohde M."/>
            <person name="Galperin M.Y."/>
            <person name="Jogler C."/>
        </authorList>
    </citation>
    <scope>NUCLEOTIDE SEQUENCE [LARGE SCALE GENOMIC DNA]</scope>
    <source>
        <strain evidence="1 2">OJF2</strain>
    </source>
</reference>
<gene>
    <name evidence="1" type="ORF">OJF2_69790</name>
</gene>
<evidence type="ECO:0000313" key="2">
    <source>
        <dbReference type="Proteomes" id="UP000324233"/>
    </source>
</evidence>
<protein>
    <submittedName>
        <fullName evidence="1">Uncharacterized protein</fullName>
    </submittedName>
</protein>
<dbReference type="Proteomes" id="UP000324233">
    <property type="component" value="Chromosome"/>
</dbReference>
<sequence>MRHRRMRPRTNRRPRVRADLELLEGRALLSYLVVEKGGRVVPVHVSDARRGQPLYSNGLAVKKAPQFYSAYTGPRLPSLNGVRATGYVQGTSLILSGTVAGSIAAHPTQASEQATYTFGIDRGGSSKTGPFPGRPHIRFDSVVVAQVTTKGIAAYVQINDPRTNQPGTTPKALPSSAVTVSGDEIAVKVPLSMLPSSGHAMNQWNVNFFTRNPNQKATFRGIASFTPEFTSFQIYVKPPFPA</sequence>
<dbReference type="KEGG" id="agv:OJF2_69790"/>
<dbReference type="RefSeq" id="WP_148597824.1">
    <property type="nucleotide sequence ID" value="NZ_CP042997.1"/>
</dbReference>